<evidence type="ECO:0000313" key="4">
    <source>
        <dbReference type="Proteomes" id="UP000245866"/>
    </source>
</evidence>
<evidence type="ECO:0000256" key="2">
    <source>
        <dbReference type="SAM" id="MobiDB-lite"/>
    </source>
</evidence>
<organism evidence="3 4">
    <name type="scientific">Limosilactobacillus reuteri</name>
    <name type="common">Lactobacillus reuteri</name>
    <dbReference type="NCBI Taxonomy" id="1598"/>
    <lineage>
        <taxon>Bacteria</taxon>
        <taxon>Bacillati</taxon>
        <taxon>Bacillota</taxon>
        <taxon>Bacilli</taxon>
        <taxon>Lactobacillales</taxon>
        <taxon>Lactobacillaceae</taxon>
        <taxon>Limosilactobacillus</taxon>
    </lineage>
</organism>
<evidence type="ECO:0000256" key="1">
    <source>
        <dbReference type="SAM" id="Coils"/>
    </source>
</evidence>
<dbReference type="EMBL" id="QGHS01000026">
    <property type="protein sequence ID" value="PWT48129.1"/>
    <property type="molecule type" value="Genomic_DNA"/>
</dbReference>
<evidence type="ECO:0000313" key="3">
    <source>
        <dbReference type="EMBL" id="PWT48129.1"/>
    </source>
</evidence>
<comment type="caution">
    <text evidence="3">The sequence shown here is derived from an EMBL/GenBank/DDBJ whole genome shotgun (WGS) entry which is preliminary data.</text>
</comment>
<name>A0A317GKB5_LIMRT</name>
<gene>
    <name evidence="3" type="ORF">DKZ23_03390</name>
</gene>
<proteinExistence type="predicted"/>
<feature type="compositionally biased region" description="Polar residues" evidence="2">
    <location>
        <begin position="80"/>
        <end position="97"/>
    </location>
</feature>
<feature type="region of interest" description="Disordered" evidence="2">
    <location>
        <begin position="72"/>
        <end position="97"/>
    </location>
</feature>
<sequence length="97" mass="11013">MINLKELHTDDLSMNSGKLFREQMIENFKAIEQVINRILTKQSELEEEIKSLEKLYQALDKVELNSELVTDTGSAIDGNDGQTTSLDINQTENITLN</sequence>
<keyword evidence="1" id="KW-0175">Coiled coil</keyword>
<protein>
    <submittedName>
        <fullName evidence="3">Uncharacterized protein</fullName>
    </submittedName>
</protein>
<dbReference type="Proteomes" id="UP000245866">
    <property type="component" value="Unassembled WGS sequence"/>
</dbReference>
<reference evidence="3 4" key="1">
    <citation type="journal article" date="2018" name="Front. Microbiol.">
        <title>Comparative Genomics of the Herbivore Gut Symbiont Lactobacillus reuteri Reveals Genetic Diversity and Lifestyle Adaptation.</title>
        <authorList>
            <person name="Zhao J."/>
        </authorList>
    </citation>
    <scope>NUCLEOTIDE SEQUENCE [LARGE SCALE GENOMIC DNA]</scope>
    <source>
        <strain evidence="3 4">LR12</strain>
    </source>
</reference>
<feature type="coiled-coil region" evidence="1">
    <location>
        <begin position="35"/>
        <end position="65"/>
    </location>
</feature>
<dbReference type="AlphaFoldDB" id="A0A317GKB5"/>
<dbReference type="Gene3D" id="1.20.5.170">
    <property type="match status" value="1"/>
</dbReference>
<accession>A0A317GKB5</accession>